<dbReference type="CDD" id="cd05247">
    <property type="entry name" value="UDP_G4E_1_SDR_e"/>
    <property type="match status" value="1"/>
</dbReference>
<dbReference type="Gene3D" id="3.40.50.720">
    <property type="entry name" value="NAD(P)-binding Rossmann-like Domain"/>
    <property type="match status" value="1"/>
</dbReference>
<comment type="similarity">
    <text evidence="4 10">Belongs to the NAD(P)-dependent epimerase/dehydratase family.</text>
</comment>
<evidence type="ECO:0000256" key="4">
    <source>
        <dbReference type="ARBA" id="ARBA00007637"/>
    </source>
</evidence>
<dbReference type="SUPFAM" id="SSF51735">
    <property type="entry name" value="NAD(P)-binding Rossmann-fold domains"/>
    <property type="match status" value="1"/>
</dbReference>
<evidence type="ECO:0000256" key="2">
    <source>
        <dbReference type="ARBA" id="ARBA00001911"/>
    </source>
</evidence>
<comment type="pathway">
    <text evidence="3 10">Carbohydrate metabolism; galactose metabolism.</text>
</comment>
<dbReference type="Pfam" id="PF01370">
    <property type="entry name" value="Epimerase"/>
    <property type="match status" value="1"/>
</dbReference>
<evidence type="ECO:0000259" key="11">
    <source>
        <dbReference type="Pfam" id="PF01370"/>
    </source>
</evidence>
<dbReference type="PANTHER" id="PTHR43725">
    <property type="entry name" value="UDP-GLUCOSE 4-EPIMERASE"/>
    <property type="match status" value="1"/>
</dbReference>
<dbReference type="GO" id="GO:0006012">
    <property type="term" value="P:galactose metabolic process"/>
    <property type="evidence" value="ECO:0007669"/>
    <property type="project" value="UniProtKB-UniPathway"/>
</dbReference>
<comment type="caution">
    <text evidence="12">The sequence shown here is derived from an EMBL/GenBank/DDBJ whole genome shotgun (WGS) entry which is preliminary data.</text>
</comment>
<dbReference type="GO" id="GO:0005829">
    <property type="term" value="C:cytosol"/>
    <property type="evidence" value="ECO:0007669"/>
    <property type="project" value="TreeGrafter"/>
</dbReference>
<accession>A0A3N0C5P0</accession>
<sequence>MRILVTGGTGYIGTHTVLALQESGHNVVVIDNLVNSSEESLRRVAELSGTAVTFHRVDLLDEAALDAVFVELSIDAVVHFAGLKAVGESVREPLRYYHNNVVGTLNLLRVMDRHGVRSLVFSSSATVYGEHNPVPYVEKMEIGANNPYGRTKEHVEDILSDLGAADPRWHIALLRYFNPVGAHPSGRIGEDPQGIPNNLVPFIAQVAVGRREKLMIFGGDYDTPDGTCLRDFIHVVDLAAGHVAALDHIAPRAGVFRWNLGSGHGTSVLEMLRSFEKATGRPLPCEITARRTGDLPAFWADASSALADLSWSTTKTVDEMCEDHWRWQKNNPLGYAGWQEPAGFVRSGGVAEGVRGGFAPQRNPDAGMILRFPLGDS</sequence>
<evidence type="ECO:0000256" key="7">
    <source>
        <dbReference type="ARBA" id="ARBA00023027"/>
    </source>
</evidence>
<dbReference type="PANTHER" id="PTHR43725:SF47">
    <property type="entry name" value="UDP-GLUCOSE 4-EPIMERASE"/>
    <property type="match status" value="1"/>
</dbReference>
<keyword evidence="9 10" id="KW-0413">Isomerase</keyword>
<proteinExistence type="inferred from homology"/>
<keyword evidence="7 10" id="KW-0520">NAD</keyword>
<evidence type="ECO:0000256" key="1">
    <source>
        <dbReference type="ARBA" id="ARBA00000083"/>
    </source>
</evidence>
<dbReference type="NCBIfam" id="TIGR01179">
    <property type="entry name" value="galE"/>
    <property type="match status" value="1"/>
</dbReference>
<evidence type="ECO:0000313" key="12">
    <source>
        <dbReference type="EMBL" id="RNL58350.1"/>
    </source>
</evidence>
<dbReference type="EMBL" id="RBED01000069">
    <property type="protein sequence ID" value="RNL58350.1"/>
    <property type="molecule type" value="Genomic_DNA"/>
</dbReference>
<gene>
    <name evidence="12" type="primary">galE</name>
    <name evidence="12" type="ORF">D7003_04040</name>
</gene>
<keyword evidence="13" id="KW-1185">Reference proteome</keyword>
<keyword evidence="10" id="KW-0119">Carbohydrate metabolism</keyword>
<dbReference type="Proteomes" id="UP000273807">
    <property type="component" value="Unassembled WGS sequence"/>
</dbReference>
<dbReference type="InterPro" id="IPR001509">
    <property type="entry name" value="Epimerase_deHydtase"/>
</dbReference>
<reference evidence="12 13" key="1">
    <citation type="submission" date="2018-10" db="EMBL/GenBank/DDBJ databases">
        <title>Genome sequencing of Arthrobacter oryzae TNB02.</title>
        <authorList>
            <person name="Cho Y.-J."/>
            <person name="Cho A."/>
            <person name="Kim O.-S."/>
        </authorList>
    </citation>
    <scope>NUCLEOTIDE SEQUENCE [LARGE SCALE GENOMIC DNA]</scope>
    <source>
        <strain evidence="12 13">TNB02</strain>
    </source>
</reference>
<comment type="subunit">
    <text evidence="10">Homodimer.</text>
</comment>
<protein>
    <recommendedName>
        <fullName evidence="6 10">UDP-glucose 4-epimerase</fullName>
        <ecNumber evidence="5 10">5.1.3.2</ecNumber>
    </recommendedName>
</protein>
<keyword evidence="8" id="KW-0299">Galactose metabolism</keyword>
<evidence type="ECO:0000256" key="10">
    <source>
        <dbReference type="RuleBase" id="RU366046"/>
    </source>
</evidence>
<dbReference type="Gene3D" id="3.90.25.10">
    <property type="entry name" value="UDP-galactose 4-epimerase, domain 1"/>
    <property type="match status" value="1"/>
</dbReference>
<evidence type="ECO:0000256" key="9">
    <source>
        <dbReference type="ARBA" id="ARBA00023235"/>
    </source>
</evidence>
<dbReference type="InterPro" id="IPR036291">
    <property type="entry name" value="NAD(P)-bd_dom_sf"/>
</dbReference>
<evidence type="ECO:0000256" key="5">
    <source>
        <dbReference type="ARBA" id="ARBA00013189"/>
    </source>
</evidence>
<feature type="domain" description="NAD-dependent epimerase/dehydratase" evidence="11">
    <location>
        <begin position="3"/>
        <end position="251"/>
    </location>
</feature>
<evidence type="ECO:0000313" key="13">
    <source>
        <dbReference type="Proteomes" id="UP000273807"/>
    </source>
</evidence>
<dbReference type="GO" id="GO:0003978">
    <property type="term" value="F:UDP-glucose 4-epimerase activity"/>
    <property type="evidence" value="ECO:0007669"/>
    <property type="project" value="UniProtKB-UniRule"/>
</dbReference>
<dbReference type="RefSeq" id="WP_123254190.1">
    <property type="nucleotide sequence ID" value="NZ_RBED01000069.1"/>
</dbReference>
<evidence type="ECO:0000256" key="8">
    <source>
        <dbReference type="ARBA" id="ARBA00023144"/>
    </source>
</evidence>
<dbReference type="InterPro" id="IPR005886">
    <property type="entry name" value="UDP_G4E"/>
</dbReference>
<dbReference type="AlphaFoldDB" id="A0A3N0C5P0"/>
<dbReference type="OrthoDB" id="9801785at2"/>
<comment type="cofactor">
    <cofactor evidence="2 10">
        <name>NAD(+)</name>
        <dbReference type="ChEBI" id="CHEBI:57540"/>
    </cofactor>
</comment>
<dbReference type="UniPathway" id="UPA00214"/>
<evidence type="ECO:0000256" key="6">
    <source>
        <dbReference type="ARBA" id="ARBA00018569"/>
    </source>
</evidence>
<dbReference type="NCBIfam" id="NF007956">
    <property type="entry name" value="PRK10675.1"/>
    <property type="match status" value="1"/>
</dbReference>
<dbReference type="EC" id="5.1.3.2" evidence="5 10"/>
<name>A0A3N0C5P0_9MICC</name>
<comment type="catalytic activity">
    <reaction evidence="1 10">
        <text>UDP-alpha-D-glucose = UDP-alpha-D-galactose</text>
        <dbReference type="Rhea" id="RHEA:22168"/>
        <dbReference type="ChEBI" id="CHEBI:58885"/>
        <dbReference type="ChEBI" id="CHEBI:66914"/>
        <dbReference type="EC" id="5.1.3.2"/>
    </reaction>
</comment>
<organism evidence="12 13">
    <name type="scientific">Arthrobacter oryzae</name>
    <dbReference type="NCBI Taxonomy" id="409290"/>
    <lineage>
        <taxon>Bacteria</taxon>
        <taxon>Bacillati</taxon>
        <taxon>Actinomycetota</taxon>
        <taxon>Actinomycetes</taxon>
        <taxon>Micrococcales</taxon>
        <taxon>Micrococcaceae</taxon>
        <taxon>Arthrobacter</taxon>
    </lineage>
</organism>
<evidence type="ECO:0000256" key="3">
    <source>
        <dbReference type="ARBA" id="ARBA00004947"/>
    </source>
</evidence>